<proteinExistence type="predicted"/>
<dbReference type="Proteomes" id="UP000228495">
    <property type="component" value="Unassembled WGS sequence"/>
</dbReference>
<gene>
    <name evidence="1" type="ORF">COX05_00625</name>
</gene>
<evidence type="ECO:0000313" key="1">
    <source>
        <dbReference type="EMBL" id="PIP56894.1"/>
    </source>
</evidence>
<name>A0A2H0BGY6_UNCKA</name>
<organism evidence="1 2">
    <name type="scientific">candidate division WWE3 bacterium CG22_combo_CG10-13_8_21_14_all_39_12</name>
    <dbReference type="NCBI Taxonomy" id="1975094"/>
    <lineage>
        <taxon>Bacteria</taxon>
        <taxon>Katanobacteria</taxon>
    </lineage>
</organism>
<reference evidence="1 2" key="1">
    <citation type="submission" date="2017-09" db="EMBL/GenBank/DDBJ databases">
        <title>Depth-based differentiation of microbial function through sediment-hosted aquifers and enrichment of novel symbionts in the deep terrestrial subsurface.</title>
        <authorList>
            <person name="Probst A.J."/>
            <person name="Ladd B."/>
            <person name="Jarett J.K."/>
            <person name="Geller-Mcgrath D.E."/>
            <person name="Sieber C.M."/>
            <person name="Emerson J.B."/>
            <person name="Anantharaman K."/>
            <person name="Thomas B.C."/>
            <person name="Malmstrom R."/>
            <person name="Stieglmeier M."/>
            <person name="Klingl A."/>
            <person name="Woyke T."/>
            <person name="Ryan C.M."/>
            <person name="Banfield J.F."/>
        </authorList>
    </citation>
    <scope>NUCLEOTIDE SEQUENCE [LARGE SCALE GENOMIC DNA]</scope>
    <source>
        <strain evidence="1">CG22_combo_CG10-13_8_21_14_all_39_12</strain>
    </source>
</reference>
<dbReference type="EMBL" id="PCSU01000006">
    <property type="protein sequence ID" value="PIP56894.1"/>
    <property type="molecule type" value="Genomic_DNA"/>
</dbReference>
<sequence>MRKDHHDKRAGLHITAVIEEDGHIRVSVCGSLLGVEHVSISTNMTTHTILCVDLSVGCVRIPITDETTALHEVFASNRVNNH</sequence>
<accession>A0A2H0BGY6</accession>
<dbReference type="AlphaFoldDB" id="A0A2H0BGY6"/>
<evidence type="ECO:0000313" key="2">
    <source>
        <dbReference type="Proteomes" id="UP000228495"/>
    </source>
</evidence>
<comment type="caution">
    <text evidence="1">The sequence shown here is derived from an EMBL/GenBank/DDBJ whole genome shotgun (WGS) entry which is preliminary data.</text>
</comment>
<protein>
    <submittedName>
        <fullName evidence="1">Uncharacterized protein</fullName>
    </submittedName>
</protein>